<protein>
    <submittedName>
        <fullName evidence="2">Topoisomerase DNA-binding C4 zinc finger domain protein</fullName>
    </submittedName>
</protein>
<organism evidence="2 3">
    <name type="scientific">Ruminococcus callidus ATCC 27760</name>
    <dbReference type="NCBI Taxonomy" id="411473"/>
    <lineage>
        <taxon>Bacteria</taxon>
        <taxon>Bacillati</taxon>
        <taxon>Bacillota</taxon>
        <taxon>Clostridia</taxon>
        <taxon>Eubacteriales</taxon>
        <taxon>Oscillospiraceae</taxon>
        <taxon>Ruminococcus</taxon>
    </lineage>
</organism>
<sequence length="236" mass="27232">MKWLAASGKKGIQGEKQVARRLRRLDSRQYIVLSDLLLPCGSRLTQIDHVVVSVYGIFVIETKNYHGTISGSIWKEFWVQECHGRQYDLRNPFRQNYAHVQALASLLGLERDCFFSVVAFADDAILQVVQPEDSTEQLVPISKVCRAVRRRKQPLLLWDDVRYYAGVILCANIEDPQAREQHLSQIDDEIAYRRFALRRGLCPRCGGKLVLRQGRYGSFYGCTNYPECRYTLENEV</sequence>
<dbReference type="PATRIC" id="fig|411473.3.peg.1894"/>
<dbReference type="Pfam" id="PF08378">
    <property type="entry name" value="NERD"/>
    <property type="match status" value="1"/>
</dbReference>
<dbReference type="HOGENOM" id="CLU_068011_2_0_9"/>
<dbReference type="GO" id="GO:0003916">
    <property type="term" value="F:DNA topoisomerase activity"/>
    <property type="evidence" value="ECO:0007669"/>
    <property type="project" value="InterPro"/>
</dbReference>
<evidence type="ECO:0000259" key="1">
    <source>
        <dbReference type="PROSITE" id="PS50965"/>
    </source>
</evidence>
<proteinExistence type="predicted"/>
<dbReference type="PROSITE" id="PS50965">
    <property type="entry name" value="NERD"/>
    <property type="match status" value="1"/>
</dbReference>
<dbReference type="eggNOG" id="COG0551">
    <property type="taxonomic scope" value="Bacteria"/>
</dbReference>
<dbReference type="GO" id="GO:0006265">
    <property type="term" value="P:DNA topological change"/>
    <property type="evidence" value="ECO:0007669"/>
    <property type="project" value="InterPro"/>
</dbReference>
<dbReference type="InterPro" id="IPR013498">
    <property type="entry name" value="Topo_IA_Znf"/>
</dbReference>
<evidence type="ECO:0000313" key="3">
    <source>
        <dbReference type="Proteomes" id="UP000016662"/>
    </source>
</evidence>
<keyword evidence="2" id="KW-0413">Isomerase</keyword>
<comment type="caution">
    <text evidence="2">The sequence shown here is derived from an EMBL/GenBank/DDBJ whole genome shotgun (WGS) entry which is preliminary data.</text>
</comment>
<dbReference type="GO" id="GO:0003677">
    <property type="term" value="F:DNA binding"/>
    <property type="evidence" value="ECO:0007669"/>
    <property type="project" value="UniProtKB-KW"/>
</dbReference>
<dbReference type="AlphaFoldDB" id="U2KMJ1"/>
<dbReference type="Gene3D" id="3.30.65.10">
    <property type="entry name" value="Bacterial Topoisomerase I, domain 1"/>
    <property type="match status" value="1"/>
</dbReference>
<dbReference type="STRING" id="411473.RUMCAL_02283"/>
<dbReference type="GO" id="GO:0005694">
    <property type="term" value="C:chromosome"/>
    <property type="evidence" value="ECO:0007669"/>
    <property type="project" value="InterPro"/>
</dbReference>
<dbReference type="InterPro" id="IPR011528">
    <property type="entry name" value="NERD"/>
</dbReference>
<evidence type="ECO:0000313" key="2">
    <source>
        <dbReference type="EMBL" id="ERJ93290.1"/>
    </source>
</evidence>
<dbReference type="Proteomes" id="UP000016662">
    <property type="component" value="Unassembled WGS sequence"/>
</dbReference>
<name>U2KMJ1_9FIRM</name>
<keyword evidence="2" id="KW-0238">DNA-binding</keyword>
<feature type="domain" description="NERD" evidence="1">
    <location>
        <begin position="10"/>
        <end position="126"/>
    </location>
</feature>
<dbReference type="Pfam" id="PF01396">
    <property type="entry name" value="Zn_ribbon_Top1"/>
    <property type="match status" value="1"/>
</dbReference>
<dbReference type="OrthoDB" id="9776650at2"/>
<dbReference type="RefSeq" id="WP_021680439.1">
    <property type="nucleotide sequence ID" value="NZ_KI260291.1"/>
</dbReference>
<gene>
    <name evidence="2" type="ORF">RUMCAL_02283</name>
</gene>
<dbReference type="SUPFAM" id="SSF57783">
    <property type="entry name" value="Zinc beta-ribbon"/>
    <property type="match status" value="1"/>
</dbReference>
<accession>U2KMJ1</accession>
<dbReference type="EMBL" id="AWVF01000283">
    <property type="protein sequence ID" value="ERJ93290.1"/>
    <property type="molecule type" value="Genomic_DNA"/>
</dbReference>
<reference evidence="2 3" key="1">
    <citation type="submission" date="2013-07" db="EMBL/GenBank/DDBJ databases">
        <authorList>
            <person name="Weinstock G."/>
            <person name="Sodergren E."/>
            <person name="Wylie T."/>
            <person name="Fulton L."/>
            <person name="Fulton R."/>
            <person name="Fronick C."/>
            <person name="O'Laughlin M."/>
            <person name="Godfrey J."/>
            <person name="Miner T."/>
            <person name="Herter B."/>
            <person name="Appelbaum E."/>
            <person name="Cordes M."/>
            <person name="Lek S."/>
            <person name="Wollam A."/>
            <person name="Pepin K.H."/>
            <person name="Palsikar V.B."/>
            <person name="Mitreva M."/>
            <person name="Wilson R.K."/>
        </authorList>
    </citation>
    <scope>NUCLEOTIDE SEQUENCE [LARGE SCALE GENOMIC DNA]</scope>
    <source>
        <strain evidence="2 3">ATCC 27760</strain>
    </source>
</reference>
<keyword evidence="3" id="KW-1185">Reference proteome</keyword>